<dbReference type="EMBL" id="CAJVQA010000468">
    <property type="protein sequence ID" value="CAG8476400.1"/>
    <property type="molecule type" value="Genomic_DNA"/>
</dbReference>
<evidence type="ECO:0000313" key="1">
    <source>
        <dbReference type="EMBL" id="CAG8476400.1"/>
    </source>
</evidence>
<name>A0A9N8W6X6_9GLOM</name>
<accession>A0A9N8W6X6</accession>
<proteinExistence type="predicted"/>
<protein>
    <submittedName>
        <fullName evidence="1">22168_t:CDS:1</fullName>
    </submittedName>
</protein>
<dbReference type="Proteomes" id="UP000789759">
    <property type="component" value="Unassembled WGS sequence"/>
</dbReference>
<dbReference type="AlphaFoldDB" id="A0A9N8W6X6"/>
<evidence type="ECO:0000313" key="2">
    <source>
        <dbReference type="Proteomes" id="UP000789759"/>
    </source>
</evidence>
<sequence>MKNKPYLSPTSYEPDGEIFSSVNMEYHRRGSNNLTYSKKDKNTIQSIKSSLILMLLRACNNLKDLKIDGTIYSKITYLLADSLFQTIFLAPSITKDNRISSRGSKNAERSEAKNCMKILSQKLKTNLSEMKLRAIEK</sequence>
<reference evidence="1" key="1">
    <citation type="submission" date="2021-06" db="EMBL/GenBank/DDBJ databases">
        <authorList>
            <person name="Kallberg Y."/>
            <person name="Tangrot J."/>
            <person name="Rosling A."/>
        </authorList>
    </citation>
    <scope>NUCLEOTIDE SEQUENCE</scope>
    <source>
        <strain evidence="1">FL966</strain>
    </source>
</reference>
<organism evidence="1 2">
    <name type="scientific">Cetraspora pellucida</name>
    <dbReference type="NCBI Taxonomy" id="1433469"/>
    <lineage>
        <taxon>Eukaryota</taxon>
        <taxon>Fungi</taxon>
        <taxon>Fungi incertae sedis</taxon>
        <taxon>Mucoromycota</taxon>
        <taxon>Glomeromycotina</taxon>
        <taxon>Glomeromycetes</taxon>
        <taxon>Diversisporales</taxon>
        <taxon>Gigasporaceae</taxon>
        <taxon>Cetraspora</taxon>
    </lineage>
</organism>
<comment type="caution">
    <text evidence="1">The sequence shown here is derived from an EMBL/GenBank/DDBJ whole genome shotgun (WGS) entry which is preliminary data.</text>
</comment>
<gene>
    <name evidence="1" type="ORF">CPELLU_LOCUS1317</name>
</gene>
<keyword evidence="2" id="KW-1185">Reference proteome</keyword>